<sequence>MTKNIAYTLLFLVLSSGAYAQLGITAGANIGKYHYGESRFDVHRKVLLSFNAGLQYKKKLNGHLFLLPELSFTQKGTRVYYDYPIGYTGPMKNTNRLNYIQLTLPVMAAIPVSDDLDYEIGGGLYMAYLVKAIQQTFAFDGNSAKHDFTSGAFKKLDVGLHLTTGFRMGKKLGLHVHYDFGLTNIEGLSNSPSVKNRNCSINMSWLFAKHD</sequence>
<feature type="domain" description="Outer membrane protein beta-barrel" evidence="2">
    <location>
        <begin position="19"/>
        <end position="185"/>
    </location>
</feature>
<comment type="caution">
    <text evidence="3">The sequence shown here is derived from an EMBL/GenBank/DDBJ whole genome shotgun (WGS) entry which is preliminary data.</text>
</comment>
<dbReference type="RefSeq" id="WP_106523465.1">
    <property type="nucleotide sequence ID" value="NZ_PYGD01000005.1"/>
</dbReference>
<keyword evidence="4" id="KW-1185">Reference proteome</keyword>
<feature type="signal peptide" evidence="1">
    <location>
        <begin position="1"/>
        <end position="20"/>
    </location>
</feature>
<reference evidence="3 4" key="1">
    <citation type="submission" date="2018-03" db="EMBL/GenBank/DDBJ databases">
        <title>Genomic Encyclopedia of Type Strains, Phase III (KMG-III): the genomes of soil and plant-associated and newly described type strains.</title>
        <authorList>
            <person name="Whitman W."/>
        </authorList>
    </citation>
    <scope>NUCLEOTIDE SEQUENCE [LARGE SCALE GENOMIC DNA]</scope>
    <source>
        <strain evidence="3 4">CGMCC 1.12700</strain>
    </source>
</reference>
<organism evidence="3 4">
    <name type="scientific">Taibaiella chishuiensis</name>
    <dbReference type="NCBI Taxonomy" id="1434707"/>
    <lineage>
        <taxon>Bacteria</taxon>
        <taxon>Pseudomonadati</taxon>
        <taxon>Bacteroidota</taxon>
        <taxon>Chitinophagia</taxon>
        <taxon>Chitinophagales</taxon>
        <taxon>Chitinophagaceae</taxon>
        <taxon>Taibaiella</taxon>
    </lineage>
</organism>
<gene>
    <name evidence="3" type="ORF">B0I18_105149</name>
</gene>
<dbReference type="Proteomes" id="UP000240572">
    <property type="component" value="Unassembled WGS sequence"/>
</dbReference>
<dbReference type="OrthoDB" id="947434at2"/>
<protein>
    <submittedName>
        <fullName evidence="3">Outer membrane protein with beta-barrel domain</fullName>
    </submittedName>
</protein>
<evidence type="ECO:0000313" key="3">
    <source>
        <dbReference type="EMBL" id="PSK91566.1"/>
    </source>
</evidence>
<dbReference type="Pfam" id="PF13568">
    <property type="entry name" value="OMP_b-brl_2"/>
    <property type="match status" value="1"/>
</dbReference>
<proteinExistence type="predicted"/>
<dbReference type="AlphaFoldDB" id="A0A2P8D315"/>
<evidence type="ECO:0000259" key="2">
    <source>
        <dbReference type="Pfam" id="PF13568"/>
    </source>
</evidence>
<dbReference type="InterPro" id="IPR025665">
    <property type="entry name" value="Beta-barrel_OMP_2"/>
</dbReference>
<dbReference type="EMBL" id="PYGD01000005">
    <property type="protein sequence ID" value="PSK91566.1"/>
    <property type="molecule type" value="Genomic_DNA"/>
</dbReference>
<name>A0A2P8D315_9BACT</name>
<evidence type="ECO:0000313" key="4">
    <source>
        <dbReference type="Proteomes" id="UP000240572"/>
    </source>
</evidence>
<keyword evidence="1" id="KW-0732">Signal</keyword>
<accession>A0A2P8D315</accession>
<evidence type="ECO:0000256" key="1">
    <source>
        <dbReference type="SAM" id="SignalP"/>
    </source>
</evidence>
<feature type="chain" id="PRO_5015197594" evidence="1">
    <location>
        <begin position="21"/>
        <end position="211"/>
    </location>
</feature>